<evidence type="ECO:0000259" key="5">
    <source>
        <dbReference type="Pfam" id="PF18100"/>
    </source>
</evidence>
<name>A0A8J4TK73_9TREM</name>
<evidence type="ECO:0000256" key="2">
    <source>
        <dbReference type="ARBA" id="ARBA00022801"/>
    </source>
</evidence>
<dbReference type="GO" id="GO:0004115">
    <property type="term" value="F:3',5'-cyclic-AMP phosphodiesterase activity"/>
    <property type="evidence" value="ECO:0007669"/>
    <property type="project" value="UniProtKB-EC"/>
</dbReference>
<evidence type="ECO:0000313" key="7">
    <source>
        <dbReference type="Proteomes" id="UP000748531"/>
    </source>
</evidence>
<dbReference type="EMBL" id="LUCH01000011">
    <property type="protein sequence ID" value="KAF5406429.1"/>
    <property type="molecule type" value="Genomic_DNA"/>
</dbReference>
<protein>
    <recommendedName>
        <fullName evidence="1">3',5'-cyclic-AMP phosphodiesterase</fullName>
        <ecNumber evidence="1">3.1.4.53</ecNumber>
    </recommendedName>
</protein>
<dbReference type="Proteomes" id="UP000748531">
    <property type="component" value="Unassembled WGS sequence"/>
</dbReference>
<evidence type="ECO:0000313" key="6">
    <source>
        <dbReference type="EMBL" id="KAF5406429.1"/>
    </source>
</evidence>
<feature type="domain" description="Phosphodiesterase 4 upstream conserved regions (UCR)" evidence="5">
    <location>
        <begin position="323"/>
        <end position="350"/>
    </location>
</feature>
<keyword evidence="7" id="KW-1185">Reference proteome</keyword>
<reference evidence="6" key="1">
    <citation type="submission" date="2019-05" db="EMBL/GenBank/DDBJ databases">
        <title>Annotation for the trematode Paragonimus heterotremus.</title>
        <authorList>
            <person name="Choi Y.-J."/>
        </authorList>
    </citation>
    <scope>NUCLEOTIDE SEQUENCE</scope>
    <source>
        <strain evidence="6">LC</strain>
    </source>
</reference>
<proteinExistence type="predicted"/>
<keyword evidence="2" id="KW-0378">Hydrolase</keyword>
<evidence type="ECO:0000256" key="4">
    <source>
        <dbReference type="SAM" id="MobiDB-lite"/>
    </source>
</evidence>
<dbReference type="AlphaFoldDB" id="A0A8J4TK73"/>
<keyword evidence="3" id="KW-0114">cAMP</keyword>
<feature type="compositionally biased region" description="Basic and acidic residues" evidence="4">
    <location>
        <begin position="295"/>
        <end position="304"/>
    </location>
</feature>
<feature type="region of interest" description="Disordered" evidence="4">
    <location>
        <begin position="285"/>
        <end position="304"/>
    </location>
</feature>
<dbReference type="EC" id="3.1.4.53" evidence="1"/>
<sequence length="390" mass="43595">MWITCCGCHRAQTRCTDSDKADFCDQHVNTQQTNNELTDLKRELTLNGGHQRQDRRSLPDVVIPSSTLASHQHHRILCIQRKSLQIDSETGRRPTIDIETTAGLAESESTDFDEYTDLKRAIGVPVSIRSNHKARSHSEDSGGYFYGPQAVSKLKAKISVPQRASASNSIGISKTGSGKTSKKHSLIRFFPLKKHWRTQEPPVTEAVTRSAIDKTVKEKAKDFKENALTTELSGQFDTEGDGSESECSKDRLGQLPLSTRHGLGRFRVADSRMTSDLTNQTNRPFTFSELSLNPDGRRTRSRGSADVRRGSLCIFSHVDEPIVTPFAQILASLRRVRSNFIILTNVSSSKDLFLDLLDDDKPREVPNYALTILTQSHVDNPWTMINPDSD</sequence>
<organism evidence="6 7">
    <name type="scientific">Paragonimus heterotremus</name>
    <dbReference type="NCBI Taxonomy" id="100268"/>
    <lineage>
        <taxon>Eukaryota</taxon>
        <taxon>Metazoa</taxon>
        <taxon>Spiralia</taxon>
        <taxon>Lophotrochozoa</taxon>
        <taxon>Platyhelminthes</taxon>
        <taxon>Trematoda</taxon>
        <taxon>Digenea</taxon>
        <taxon>Plagiorchiida</taxon>
        <taxon>Troglotremata</taxon>
        <taxon>Troglotrematidae</taxon>
        <taxon>Paragonimus</taxon>
    </lineage>
</organism>
<dbReference type="InterPro" id="IPR040844">
    <property type="entry name" value="PDE4_UCR"/>
</dbReference>
<accession>A0A8J4TK73</accession>
<evidence type="ECO:0000256" key="1">
    <source>
        <dbReference type="ARBA" id="ARBA00012276"/>
    </source>
</evidence>
<feature type="region of interest" description="Disordered" evidence="4">
    <location>
        <begin position="231"/>
        <end position="251"/>
    </location>
</feature>
<dbReference type="Pfam" id="PF18100">
    <property type="entry name" value="PDE4_UCR"/>
    <property type="match status" value="1"/>
</dbReference>
<gene>
    <name evidence="6" type="ORF">PHET_00048</name>
</gene>
<dbReference type="OrthoDB" id="189220at2759"/>
<comment type="caution">
    <text evidence="6">The sequence shown here is derived from an EMBL/GenBank/DDBJ whole genome shotgun (WGS) entry which is preliminary data.</text>
</comment>
<evidence type="ECO:0000256" key="3">
    <source>
        <dbReference type="ARBA" id="ARBA00023149"/>
    </source>
</evidence>